<organism evidence="2">
    <name type="scientific">viral metagenome</name>
    <dbReference type="NCBI Taxonomy" id="1070528"/>
    <lineage>
        <taxon>unclassified sequences</taxon>
        <taxon>metagenomes</taxon>
        <taxon>organismal metagenomes</taxon>
    </lineage>
</organism>
<feature type="compositionally biased region" description="Basic residues" evidence="1">
    <location>
        <begin position="51"/>
        <end position="60"/>
    </location>
</feature>
<reference evidence="2" key="1">
    <citation type="journal article" date="2020" name="Nature">
        <title>Giant virus diversity and host interactions through global metagenomics.</title>
        <authorList>
            <person name="Schulz F."/>
            <person name="Roux S."/>
            <person name="Paez-Espino D."/>
            <person name="Jungbluth S."/>
            <person name="Walsh D.A."/>
            <person name="Denef V.J."/>
            <person name="McMahon K.D."/>
            <person name="Konstantinidis K.T."/>
            <person name="Eloe-Fadrosh E.A."/>
            <person name="Kyrpides N.C."/>
            <person name="Woyke T."/>
        </authorList>
    </citation>
    <scope>NUCLEOTIDE SEQUENCE</scope>
    <source>
        <strain evidence="2">GVMAG-M-3300023109-53</strain>
    </source>
</reference>
<proteinExistence type="predicted"/>
<feature type="compositionally biased region" description="Polar residues" evidence="1">
    <location>
        <begin position="142"/>
        <end position="151"/>
    </location>
</feature>
<evidence type="ECO:0000256" key="1">
    <source>
        <dbReference type="SAM" id="MobiDB-lite"/>
    </source>
</evidence>
<feature type="compositionally biased region" description="Gly residues" evidence="1">
    <location>
        <begin position="127"/>
        <end position="137"/>
    </location>
</feature>
<protein>
    <submittedName>
        <fullName evidence="2">Uncharacterized protein</fullName>
    </submittedName>
</protein>
<evidence type="ECO:0000313" key="2">
    <source>
        <dbReference type="EMBL" id="QHT08913.1"/>
    </source>
</evidence>
<feature type="region of interest" description="Disordered" evidence="1">
    <location>
        <begin position="127"/>
        <end position="151"/>
    </location>
</feature>
<feature type="compositionally biased region" description="Polar residues" evidence="1">
    <location>
        <begin position="9"/>
        <end position="47"/>
    </location>
</feature>
<name>A0A6C0CXF9_9ZZZZ</name>
<feature type="compositionally biased region" description="Low complexity" evidence="1">
    <location>
        <begin position="86"/>
        <end position="101"/>
    </location>
</feature>
<feature type="region of interest" description="Disordered" evidence="1">
    <location>
        <begin position="1"/>
        <end position="101"/>
    </location>
</feature>
<dbReference type="AlphaFoldDB" id="A0A6C0CXF9"/>
<accession>A0A6C0CXF9</accession>
<dbReference type="EMBL" id="MN739503">
    <property type="protein sequence ID" value="QHT08913.1"/>
    <property type="molecule type" value="Genomic_DNA"/>
</dbReference>
<sequence length="151" mass="15444">MSLPHEQSESSGVTPFQQVGYQDGATSPRSNAMAYRSSQTKQQQDINTKGGSKKGRKRQRAGAGTVVVPSFASSGPPVSAPGQDVNSNSQNTNSTNLQTQANGSCDSCIGDASKTAHCQSAACNPQTGGGSCNGSGLVGPNDTWNCMSGEK</sequence>